<dbReference type="AlphaFoldDB" id="A0AAN9P4G9"/>
<sequence>MKRKRPRYVLKVNISPPPNAPIAHVPSPSPTPAHTSSPTPGLTPISTAASFPCPRTADIPSQSRRDISPPHLPQPQLWHQRLLHQIYPDRGDAESNNEDDTLSFGHALPMISPYGNG</sequence>
<protein>
    <submittedName>
        <fullName evidence="2">Uncharacterized protein</fullName>
    </submittedName>
</protein>
<reference evidence="2 3" key="1">
    <citation type="submission" date="2024-01" db="EMBL/GenBank/DDBJ databases">
        <title>The genomes of 5 underutilized Papilionoideae crops provide insights into root nodulation and disease resistanc.</title>
        <authorList>
            <person name="Jiang F."/>
        </authorList>
    </citation>
    <scope>NUCLEOTIDE SEQUENCE [LARGE SCALE GENOMIC DNA]</scope>
    <source>
        <strain evidence="2">JINMINGXINNONG_FW02</strain>
        <tissue evidence="2">Leaves</tissue>
    </source>
</reference>
<comment type="caution">
    <text evidence="2">The sequence shown here is derived from an EMBL/GenBank/DDBJ whole genome shotgun (WGS) entry which is preliminary data.</text>
</comment>
<feature type="region of interest" description="Disordered" evidence="1">
    <location>
        <begin position="89"/>
        <end position="117"/>
    </location>
</feature>
<evidence type="ECO:0000313" key="3">
    <source>
        <dbReference type="Proteomes" id="UP001374584"/>
    </source>
</evidence>
<organism evidence="2 3">
    <name type="scientific">Phaseolus coccineus</name>
    <name type="common">Scarlet runner bean</name>
    <name type="synonym">Phaseolus multiflorus</name>
    <dbReference type="NCBI Taxonomy" id="3886"/>
    <lineage>
        <taxon>Eukaryota</taxon>
        <taxon>Viridiplantae</taxon>
        <taxon>Streptophyta</taxon>
        <taxon>Embryophyta</taxon>
        <taxon>Tracheophyta</taxon>
        <taxon>Spermatophyta</taxon>
        <taxon>Magnoliopsida</taxon>
        <taxon>eudicotyledons</taxon>
        <taxon>Gunneridae</taxon>
        <taxon>Pentapetalae</taxon>
        <taxon>rosids</taxon>
        <taxon>fabids</taxon>
        <taxon>Fabales</taxon>
        <taxon>Fabaceae</taxon>
        <taxon>Papilionoideae</taxon>
        <taxon>50 kb inversion clade</taxon>
        <taxon>NPAAA clade</taxon>
        <taxon>indigoferoid/millettioid clade</taxon>
        <taxon>Phaseoleae</taxon>
        <taxon>Phaseolus</taxon>
    </lineage>
</organism>
<dbReference type="EMBL" id="JAYMYR010000001">
    <property type="protein sequence ID" value="KAK7382243.1"/>
    <property type="molecule type" value="Genomic_DNA"/>
</dbReference>
<evidence type="ECO:0000256" key="1">
    <source>
        <dbReference type="SAM" id="MobiDB-lite"/>
    </source>
</evidence>
<accession>A0AAN9P4G9</accession>
<proteinExistence type="predicted"/>
<keyword evidence="3" id="KW-1185">Reference proteome</keyword>
<feature type="region of interest" description="Disordered" evidence="1">
    <location>
        <begin position="1"/>
        <end position="76"/>
    </location>
</feature>
<name>A0AAN9P4G9_PHACN</name>
<evidence type="ECO:0000313" key="2">
    <source>
        <dbReference type="EMBL" id="KAK7382243.1"/>
    </source>
</evidence>
<gene>
    <name evidence="2" type="ORF">VNO80_01031</name>
</gene>
<dbReference type="Proteomes" id="UP001374584">
    <property type="component" value="Unassembled WGS sequence"/>
</dbReference>